<dbReference type="InterPro" id="IPR036188">
    <property type="entry name" value="FAD/NAD-bd_sf"/>
</dbReference>
<evidence type="ECO:0000256" key="1">
    <source>
        <dbReference type="ARBA" id="ARBA00001974"/>
    </source>
</evidence>
<sequence length="503" mass="55987">MTNSDKIEENSAQRELSGLGRSREAIVIGGGPTGLATALMLAKSGGTNITVLEKRPSADFYEPDKSFLYLIDGRGQKFTDLLGITAELSKMGVPNPEVTFTVVQANGSRKTSKMPIIDPTRKTAYWLTRRAFVLLLYQEIERNWQHCIKVLFDTDCVEINQITADDAKSKKLQIVARQLNGSVFTFEPHLLVGADGINSIVRQTLLNWDETVGANRFEMKQFPSPSAGLRYKVLTLPPKLPLDRTGSEYTISKMAYAIRGAFRGRQRSVSLGLLPIQNPDEPRTANIITWPDHDIWGLNDGEQMSDFLAKAFPQLPISEILSPEEVARFAESKGGRFPNPQYCEGLYFLSPGDVPRGVVLLGDAIHCFPPDTGQGVNSALEDVCVLYEALSQSDNDISRALPLYESWRFPDVKALVRIAQIAYPWQYNQAPLRKRLWSVNAILRVLLSKLLPQIFSPPAIFMISNHQLSYRDILSKADSTTRIIYIILGLALVLGLLGFGLPF</sequence>
<comment type="caution">
    <text evidence="9">The sequence shown here is derived from an EMBL/GenBank/DDBJ whole genome shotgun (WGS) entry which is preliminary data.</text>
</comment>
<keyword evidence="7" id="KW-0812">Transmembrane</keyword>
<dbReference type="GO" id="GO:0004502">
    <property type="term" value="F:kynurenine 3-monooxygenase activity"/>
    <property type="evidence" value="ECO:0007669"/>
    <property type="project" value="TreeGrafter"/>
</dbReference>
<dbReference type="Pfam" id="PF01494">
    <property type="entry name" value="FAD_binding_3"/>
    <property type="match status" value="2"/>
</dbReference>
<gene>
    <name evidence="9" type="ORF">ENR15_21545</name>
</gene>
<evidence type="ECO:0000256" key="3">
    <source>
        <dbReference type="ARBA" id="ARBA00022827"/>
    </source>
</evidence>
<dbReference type="PANTHER" id="PTHR46028">
    <property type="entry name" value="KYNURENINE 3-MONOOXYGENASE"/>
    <property type="match status" value="1"/>
</dbReference>
<feature type="domain" description="FAD-binding" evidence="8">
    <location>
        <begin position="358"/>
        <end position="415"/>
    </location>
</feature>
<evidence type="ECO:0000256" key="6">
    <source>
        <dbReference type="ARBA" id="ARBA00023033"/>
    </source>
</evidence>
<feature type="domain" description="FAD-binding" evidence="8">
    <location>
        <begin position="24"/>
        <end position="205"/>
    </location>
</feature>
<dbReference type="InterPro" id="IPR002938">
    <property type="entry name" value="FAD-bd"/>
</dbReference>
<keyword evidence="5" id="KW-0560">Oxidoreductase</keyword>
<proteinExistence type="predicted"/>
<dbReference type="AlphaFoldDB" id="A0A7C3ZYX1"/>
<protein>
    <submittedName>
        <fullName evidence="9">FAD-dependent monooxygenase</fullName>
    </submittedName>
</protein>
<keyword evidence="6 9" id="KW-0503">Monooxygenase</keyword>
<keyword evidence="7" id="KW-1133">Transmembrane helix</keyword>
<keyword evidence="3" id="KW-0274">FAD</keyword>
<comment type="cofactor">
    <cofactor evidence="1">
        <name>FAD</name>
        <dbReference type="ChEBI" id="CHEBI:57692"/>
    </cofactor>
</comment>
<keyword evidence="7" id="KW-0472">Membrane</keyword>
<evidence type="ECO:0000259" key="8">
    <source>
        <dbReference type="Pfam" id="PF01494"/>
    </source>
</evidence>
<dbReference type="PRINTS" id="PR00420">
    <property type="entry name" value="RNGMNOXGNASE"/>
</dbReference>
<evidence type="ECO:0000256" key="5">
    <source>
        <dbReference type="ARBA" id="ARBA00023002"/>
    </source>
</evidence>
<feature type="transmembrane region" description="Helical" evidence="7">
    <location>
        <begin position="483"/>
        <end position="501"/>
    </location>
</feature>
<dbReference type="Gene3D" id="3.50.50.60">
    <property type="entry name" value="FAD/NAD(P)-binding domain"/>
    <property type="match status" value="1"/>
</dbReference>
<reference evidence="9" key="1">
    <citation type="journal article" date="2020" name="mSystems">
        <title>Genome- and Community-Level Interaction Insights into Carbon Utilization and Element Cycling Functions of Hydrothermarchaeota in Hydrothermal Sediment.</title>
        <authorList>
            <person name="Zhou Z."/>
            <person name="Liu Y."/>
            <person name="Xu W."/>
            <person name="Pan J."/>
            <person name="Luo Z.H."/>
            <person name="Li M."/>
        </authorList>
    </citation>
    <scope>NUCLEOTIDE SEQUENCE [LARGE SCALE GENOMIC DNA]</scope>
    <source>
        <strain evidence="9">SpSt-374</strain>
    </source>
</reference>
<dbReference type="GO" id="GO:0071949">
    <property type="term" value="F:FAD binding"/>
    <property type="evidence" value="ECO:0007669"/>
    <property type="project" value="InterPro"/>
</dbReference>
<evidence type="ECO:0000256" key="4">
    <source>
        <dbReference type="ARBA" id="ARBA00022857"/>
    </source>
</evidence>
<evidence type="ECO:0000256" key="2">
    <source>
        <dbReference type="ARBA" id="ARBA00022630"/>
    </source>
</evidence>
<evidence type="ECO:0000313" key="9">
    <source>
        <dbReference type="EMBL" id="HGG03149.1"/>
    </source>
</evidence>
<dbReference type="EMBL" id="DSPX01000220">
    <property type="protein sequence ID" value="HGG03149.1"/>
    <property type="molecule type" value="Genomic_DNA"/>
</dbReference>
<dbReference type="PANTHER" id="PTHR46028:SF2">
    <property type="entry name" value="KYNURENINE 3-MONOOXYGENASE"/>
    <property type="match status" value="1"/>
</dbReference>
<name>A0A7C3ZYX1_9CYAN</name>
<dbReference type="SUPFAM" id="SSF51905">
    <property type="entry name" value="FAD/NAD(P)-binding domain"/>
    <property type="match status" value="1"/>
</dbReference>
<feature type="transmembrane region" description="Helical" evidence="7">
    <location>
        <begin position="441"/>
        <end position="463"/>
    </location>
</feature>
<accession>A0A7C3ZYX1</accession>
<evidence type="ECO:0000256" key="7">
    <source>
        <dbReference type="SAM" id="Phobius"/>
    </source>
</evidence>
<keyword evidence="2" id="KW-0285">Flavoprotein</keyword>
<organism evidence="9">
    <name type="scientific">Planktothricoides sp. SpSt-374</name>
    <dbReference type="NCBI Taxonomy" id="2282167"/>
    <lineage>
        <taxon>Bacteria</taxon>
        <taxon>Bacillati</taxon>
        <taxon>Cyanobacteriota</taxon>
        <taxon>Cyanophyceae</taxon>
        <taxon>Oscillatoriophycideae</taxon>
        <taxon>Oscillatoriales</taxon>
        <taxon>Oscillatoriaceae</taxon>
        <taxon>Planktothricoides</taxon>
    </lineage>
</organism>
<dbReference type="GO" id="GO:0070189">
    <property type="term" value="P:kynurenine metabolic process"/>
    <property type="evidence" value="ECO:0007669"/>
    <property type="project" value="TreeGrafter"/>
</dbReference>
<keyword evidence="4" id="KW-0521">NADP</keyword>